<feature type="signal peptide" evidence="6">
    <location>
        <begin position="1"/>
        <end position="25"/>
    </location>
</feature>
<name>U5NE48_TRIRP</name>
<dbReference type="SUPFAM" id="SSF50386">
    <property type="entry name" value="STI-like"/>
    <property type="match status" value="1"/>
</dbReference>
<dbReference type="PANTHER" id="PTHR33107:SF21">
    <property type="entry name" value="KUNITZ FAMILY TRYPSIN AND PROTEASE INHIBITOR PROTEIN"/>
    <property type="match status" value="1"/>
</dbReference>
<accession>U5NE48</accession>
<evidence type="ECO:0000256" key="5">
    <source>
        <dbReference type="ARBA" id="ARBA00023157"/>
    </source>
</evidence>
<proteinExistence type="evidence at transcript level"/>
<keyword evidence="2" id="KW-0964">Secreted</keyword>
<evidence type="ECO:0000256" key="4">
    <source>
        <dbReference type="ARBA" id="ARBA00022900"/>
    </source>
</evidence>
<feature type="chain" id="PRO_5004662975" evidence="6">
    <location>
        <begin position="26"/>
        <end position="212"/>
    </location>
</feature>
<organism evidence="7">
    <name type="scientific">Trifolium repens</name>
    <name type="common">Creeping white clover</name>
    <dbReference type="NCBI Taxonomy" id="3899"/>
    <lineage>
        <taxon>Eukaryota</taxon>
        <taxon>Viridiplantae</taxon>
        <taxon>Streptophyta</taxon>
        <taxon>Embryophyta</taxon>
        <taxon>Tracheophyta</taxon>
        <taxon>Spermatophyta</taxon>
        <taxon>Magnoliopsida</taxon>
        <taxon>eudicotyledons</taxon>
        <taxon>Gunneridae</taxon>
        <taxon>Pentapetalae</taxon>
        <taxon>rosids</taxon>
        <taxon>fabids</taxon>
        <taxon>Fabales</taxon>
        <taxon>Fabaceae</taxon>
        <taxon>Papilionoideae</taxon>
        <taxon>50 kb inversion clade</taxon>
        <taxon>NPAAA clade</taxon>
        <taxon>Hologalegina</taxon>
        <taxon>IRL clade</taxon>
        <taxon>Trifolieae</taxon>
        <taxon>Trifolium</taxon>
    </lineage>
</organism>
<dbReference type="PANTHER" id="PTHR33107">
    <property type="entry name" value="KUNITZ TRYPSIN INHIBITOR 2"/>
    <property type="match status" value="1"/>
</dbReference>
<dbReference type="AlphaFoldDB" id="U5NE48"/>
<keyword evidence="4" id="KW-0722">Serine protease inhibitor</keyword>
<dbReference type="PRINTS" id="PR00291">
    <property type="entry name" value="KUNITZINHBTR"/>
</dbReference>
<comment type="subcellular location">
    <subcellularLocation>
        <location evidence="1">Secreted</location>
    </subcellularLocation>
</comment>
<dbReference type="GO" id="GO:0005576">
    <property type="term" value="C:extracellular region"/>
    <property type="evidence" value="ECO:0007669"/>
    <property type="project" value="UniProtKB-SubCell"/>
</dbReference>
<dbReference type="Gene3D" id="2.80.10.50">
    <property type="match status" value="1"/>
</dbReference>
<evidence type="ECO:0000256" key="2">
    <source>
        <dbReference type="ARBA" id="ARBA00022525"/>
    </source>
</evidence>
<dbReference type="SMART" id="SM00452">
    <property type="entry name" value="STI"/>
    <property type="match status" value="1"/>
</dbReference>
<dbReference type="InterPro" id="IPR002160">
    <property type="entry name" value="Prot_inh_Kunz-lg"/>
</dbReference>
<keyword evidence="3" id="KW-0646">Protease inhibitor</keyword>
<dbReference type="EMBL" id="KF022208">
    <property type="protein sequence ID" value="AGX93240.1"/>
    <property type="molecule type" value="mRNA"/>
</dbReference>
<keyword evidence="6" id="KW-0732">Signal</keyword>
<evidence type="ECO:0000313" key="7">
    <source>
        <dbReference type="EMBL" id="AGX93240.1"/>
    </source>
</evidence>
<evidence type="ECO:0000256" key="1">
    <source>
        <dbReference type="ARBA" id="ARBA00004613"/>
    </source>
</evidence>
<dbReference type="CDD" id="cd23377">
    <property type="entry name" value="beta-trefoil_STI_MP4-like"/>
    <property type="match status" value="1"/>
</dbReference>
<keyword evidence="5" id="KW-1015">Disulfide bond</keyword>
<evidence type="ECO:0000256" key="3">
    <source>
        <dbReference type="ARBA" id="ARBA00022690"/>
    </source>
</evidence>
<gene>
    <name evidence="7" type="primary">KPI10</name>
</gene>
<evidence type="ECO:0000256" key="6">
    <source>
        <dbReference type="SAM" id="SignalP"/>
    </source>
</evidence>
<dbReference type="InterPro" id="IPR011065">
    <property type="entry name" value="Kunitz_inhibitor_STI-like_sf"/>
</dbReference>
<dbReference type="MEROPS" id="I03.025"/>
<reference evidence="7" key="1">
    <citation type="submission" date="2013-05" db="EMBL/GenBank/DDBJ databases">
        <title>Stress associated genes in white clover.</title>
        <authorList>
            <person name="Islam A."/>
            <person name="McManus M.T."/>
        </authorList>
    </citation>
    <scope>NUCLEOTIDE SEQUENCE</scope>
</reference>
<dbReference type="Pfam" id="PF00197">
    <property type="entry name" value="Kunitz_legume"/>
    <property type="match status" value="1"/>
</dbReference>
<dbReference type="GO" id="GO:0004867">
    <property type="term" value="F:serine-type endopeptidase inhibitor activity"/>
    <property type="evidence" value="ECO:0007669"/>
    <property type="project" value="UniProtKB-KW"/>
</dbReference>
<protein>
    <submittedName>
        <fullName evidence="7">Kunitz proteinase inhibitor 10</fullName>
    </submittedName>
</protein>
<sequence>MKPTMLTTLSLLLFALTTYFPLAFSYIEQLEDINGNPIFYSTHFYIMPSIFGAAGGGLKLGKTGNSTCPLTVLQDYSEVINGLELKFTPPGEIFVDLISTDKLLAGIEFVEKPACAESSKWVVVEDDDIPRPYVGIGGIEDNKGKRIKNGNFIIVKHGFGYKIMFCPQFNAPPPGLCFDIGRYKDDENGRHLILTENDPFEIVFVIPERSVA</sequence>
<dbReference type="SMR" id="U5NE48"/>